<sequence>MHALAAEAAALLGRAPVRVVPLHGGDLSDVLRLTFSDGSTAIVKSGPAPEIEASMLRAIRNSGASAPKVLACNKKALVMQDLPETGGLSDQAWGDLGSQLRCLHATTGRRYGWEVDYAFGQVSIRNRWHDDWPAFWAENRLLADLAELPRRLHTPLEQIATALPGLLPASPPASLLHGDLWTGNVMADGPRLSALIDPACYFGHGEVDLAMLELFGQPAPAFWRQYGPPRDGWPIRRAVYQLWPAIVHLRLFGLSYLSLAERLIAQIPV</sequence>
<keyword evidence="2 3" id="KW-0418">Kinase</keyword>
<reference evidence="3" key="1">
    <citation type="submission" date="2022-07" db="EMBL/GenBank/DDBJ databases">
        <authorList>
            <person name="Otstavnykh N."/>
            <person name="Isaeva M."/>
            <person name="Bystritskaya E."/>
        </authorList>
    </citation>
    <scope>NUCLEOTIDE SEQUENCE</scope>
    <source>
        <strain evidence="3">KCTC 52189</strain>
    </source>
</reference>
<dbReference type="EMBL" id="JANHAX010000005">
    <property type="protein sequence ID" value="MDQ2091324.1"/>
    <property type="molecule type" value="Genomic_DNA"/>
</dbReference>
<dbReference type="Gene3D" id="3.30.200.20">
    <property type="entry name" value="Phosphorylase Kinase, domain 1"/>
    <property type="match status" value="1"/>
</dbReference>
<dbReference type="AlphaFoldDB" id="A0AAE4B6G5"/>
<organism evidence="3 4">
    <name type="scientific">Marimonas arenosa</name>
    <dbReference type="NCBI Taxonomy" id="1795305"/>
    <lineage>
        <taxon>Bacteria</taxon>
        <taxon>Pseudomonadati</taxon>
        <taxon>Pseudomonadota</taxon>
        <taxon>Alphaproteobacteria</taxon>
        <taxon>Rhodobacterales</taxon>
        <taxon>Paracoccaceae</taxon>
        <taxon>Marimonas</taxon>
    </lineage>
</organism>
<dbReference type="Gene3D" id="3.90.1200.10">
    <property type="match status" value="1"/>
</dbReference>
<evidence type="ECO:0000256" key="2">
    <source>
        <dbReference type="PIRNR" id="PIRNR006221"/>
    </source>
</evidence>
<dbReference type="Pfam" id="PF03881">
    <property type="entry name" value="Fructosamin_kin"/>
    <property type="match status" value="1"/>
</dbReference>
<protein>
    <submittedName>
        <fullName evidence="3">Fructosamine kinase family protein</fullName>
    </submittedName>
</protein>
<accession>A0AAE4B6G5</accession>
<gene>
    <name evidence="3" type="ORF">NO357_15595</name>
</gene>
<dbReference type="PANTHER" id="PTHR12149">
    <property type="entry name" value="FRUCTOSAMINE 3 KINASE-RELATED PROTEIN"/>
    <property type="match status" value="1"/>
</dbReference>
<dbReference type="RefSeq" id="WP_306736617.1">
    <property type="nucleotide sequence ID" value="NZ_JANHAX010000005.1"/>
</dbReference>
<proteinExistence type="inferred from homology"/>
<comment type="similarity">
    <text evidence="1 2">Belongs to the fructosamine kinase family.</text>
</comment>
<dbReference type="PANTHER" id="PTHR12149:SF8">
    <property type="entry name" value="PROTEIN-RIBULOSAMINE 3-KINASE"/>
    <property type="match status" value="1"/>
</dbReference>
<comment type="caution">
    <text evidence="3">The sequence shown here is derived from an EMBL/GenBank/DDBJ whole genome shotgun (WGS) entry which is preliminary data.</text>
</comment>
<keyword evidence="2" id="KW-0808">Transferase</keyword>
<evidence type="ECO:0000313" key="4">
    <source>
        <dbReference type="Proteomes" id="UP001226762"/>
    </source>
</evidence>
<dbReference type="SUPFAM" id="SSF56112">
    <property type="entry name" value="Protein kinase-like (PK-like)"/>
    <property type="match status" value="1"/>
</dbReference>
<evidence type="ECO:0000313" key="3">
    <source>
        <dbReference type="EMBL" id="MDQ2091324.1"/>
    </source>
</evidence>
<name>A0AAE4B6G5_9RHOB</name>
<dbReference type="GO" id="GO:0016301">
    <property type="term" value="F:kinase activity"/>
    <property type="evidence" value="ECO:0007669"/>
    <property type="project" value="UniProtKB-UniRule"/>
</dbReference>
<reference evidence="3" key="2">
    <citation type="submission" date="2023-02" db="EMBL/GenBank/DDBJ databases">
        <title>'Rhodoalgimonas zhirmunskyi' gen. nov., isolated from a red alga.</title>
        <authorList>
            <person name="Nedashkovskaya O.I."/>
            <person name="Otstavnykh N.Y."/>
            <person name="Bystritskaya E.P."/>
            <person name="Balabanova L.A."/>
            <person name="Isaeva M.P."/>
        </authorList>
    </citation>
    <scope>NUCLEOTIDE SEQUENCE</scope>
    <source>
        <strain evidence="3">KCTC 52189</strain>
    </source>
</reference>
<dbReference type="InterPro" id="IPR011009">
    <property type="entry name" value="Kinase-like_dom_sf"/>
</dbReference>
<dbReference type="PIRSF" id="PIRSF006221">
    <property type="entry name" value="Ketosamine-3-kinase"/>
    <property type="match status" value="1"/>
</dbReference>
<evidence type="ECO:0000256" key="1">
    <source>
        <dbReference type="ARBA" id="ARBA00009460"/>
    </source>
</evidence>
<dbReference type="Proteomes" id="UP001226762">
    <property type="component" value="Unassembled WGS sequence"/>
</dbReference>
<keyword evidence="4" id="KW-1185">Reference proteome</keyword>
<dbReference type="InterPro" id="IPR016477">
    <property type="entry name" value="Fructo-/Ketosamine-3-kinase"/>
</dbReference>